<dbReference type="PANTHER" id="PTHR47908">
    <property type="match status" value="1"/>
</dbReference>
<dbReference type="SUPFAM" id="SSF48452">
    <property type="entry name" value="TPR-like"/>
    <property type="match status" value="1"/>
</dbReference>
<dbReference type="OrthoDB" id="272871at2"/>
<dbReference type="EMBL" id="SJPW01000007">
    <property type="protein sequence ID" value="TWU47280.1"/>
    <property type="molecule type" value="Genomic_DNA"/>
</dbReference>
<accession>A0A5C6EFC4</accession>
<dbReference type="AlphaFoldDB" id="A0A5C6EFC4"/>
<keyword evidence="2" id="KW-0449">Lipoprotein</keyword>
<comment type="caution">
    <text evidence="2">The sequence shown here is derived from an EMBL/GenBank/DDBJ whole genome shotgun (WGS) entry which is preliminary data.</text>
</comment>
<organism evidence="2 3">
    <name type="scientific">Rubripirellula tenax</name>
    <dbReference type="NCBI Taxonomy" id="2528015"/>
    <lineage>
        <taxon>Bacteria</taxon>
        <taxon>Pseudomonadati</taxon>
        <taxon>Planctomycetota</taxon>
        <taxon>Planctomycetia</taxon>
        <taxon>Pirellulales</taxon>
        <taxon>Pirellulaceae</taxon>
        <taxon>Rubripirellula</taxon>
    </lineage>
</organism>
<evidence type="ECO:0000313" key="2">
    <source>
        <dbReference type="EMBL" id="TWU47280.1"/>
    </source>
</evidence>
<proteinExistence type="predicted"/>
<dbReference type="PROSITE" id="PS50005">
    <property type="entry name" value="TPR"/>
    <property type="match status" value="1"/>
</dbReference>
<dbReference type="RefSeq" id="WP_146460972.1">
    <property type="nucleotide sequence ID" value="NZ_SJPW01000007.1"/>
</dbReference>
<feature type="repeat" description="TPR" evidence="1">
    <location>
        <begin position="38"/>
        <end position="71"/>
    </location>
</feature>
<reference evidence="2 3" key="1">
    <citation type="submission" date="2019-02" db="EMBL/GenBank/DDBJ databases">
        <title>Deep-cultivation of Planctomycetes and their phenomic and genomic characterization uncovers novel biology.</title>
        <authorList>
            <person name="Wiegand S."/>
            <person name="Jogler M."/>
            <person name="Boedeker C."/>
            <person name="Pinto D."/>
            <person name="Vollmers J."/>
            <person name="Rivas-Marin E."/>
            <person name="Kohn T."/>
            <person name="Peeters S.H."/>
            <person name="Heuer A."/>
            <person name="Rast P."/>
            <person name="Oberbeckmann S."/>
            <person name="Bunk B."/>
            <person name="Jeske O."/>
            <person name="Meyerdierks A."/>
            <person name="Storesund J.E."/>
            <person name="Kallscheuer N."/>
            <person name="Luecker S."/>
            <person name="Lage O.M."/>
            <person name="Pohl T."/>
            <person name="Merkel B.J."/>
            <person name="Hornburger P."/>
            <person name="Mueller R.-W."/>
            <person name="Bruemmer F."/>
            <person name="Labrenz M."/>
            <person name="Spormann A.M."/>
            <person name="Op Den Camp H."/>
            <person name="Overmann J."/>
            <person name="Amann R."/>
            <person name="Jetten M.S.M."/>
            <person name="Mascher T."/>
            <person name="Medema M.H."/>
            <person name="Devos D.P."/>
            <person name="Kaster A.-K."/>
            <person name="Ovreas L."/>
            <person name="Rohde M."/>
            <person name="Galperin M.Y."/>
            <person name="Jogler C."/>
        </authorList>
    </citation>
    <scope>NUCLEOTIDE SEQUENCE [LARGE SCALE GENOMIC DNA]</scope>
    <source>
        <strain evidence="2 3">Poly51</strain>
    </source>
</reference>
<dbReference type="Proteomes" id="UP000318288">
    <property type="component" value="Unassembled WGS sequence"/>
</dbReference>
<dbReference type="InterPro" id="IPR019734">
    <property type="entry name" value="TPR_rpt"/>
</dbReference>
<dbReference type="InterPro" id="IPR011990">
    <property type="entry name" value="TPR-like_helical_dom_sf"/>
</dbReference>
<dbReference type="PANTHER" id="PTHR47908:SF2">
    <property type="entry name" value="TETRATRICOPEPTIDE REPEAT (TPR)-LIKE SUPERFAMILY PROTEIN"/>
    <property type="match status" value="1"/>
</dbReference>
<keyword evidence="1" id="KW-0802">TPR repeat</keyword>
<evidence type="ECO:0000313" key="3">
    <source>
        <dbReference type="Proteomes" id="UP000318288"/>
    </source>
</evidence>
<keyword evidence="3" id="KW-1185">Reference proteome</keyword>
<gene>
    <name evidence="2" type="ORF">Poly51_50790</name>
</gene>
<name>A0A5C6EFC4_9BACT</name>
<dbReference type="Pfam" id="PF14559">
    <property type="entry name" value="TPR_19"/>
    <property type="match status" value="1"/>
</dbReference>
<evidence type="ECO:0000256" key="1">
    <source>
        <dbReference type="PROSITE-ProRule" id="PRU00339"/>
    </source>
</evidence>
<sequence>MSTVSELRIQASEALRRGDRNAAIKAANEMIRDHGDNVQAIAASADVYLRAGKPSEAVEQFDRFIEQEPDQMPYLWQRGIGLFFIGEYDKAADQFAKHRVVNPNDVENAAWHFLCIAKAQTPEKAKAMVLPAPGDRREPMDEVLAMLSTGDVASVQSRMDAVAKLSPGSRDAEDARFYGELYLGLYADAVGNKDKAIKHLRAAAKDAPRDYMGDVARVYAESL</sequence>
<dbReference type="Gene3D" id="1.25.40.10">
    <property type="entry name" value="Tetratricopeptide repeat domain"/>
    <property type="match status" value="1"/>
</dbReference>
<protein>
    <submittedName>
        <fullName evidence="2">Lipoprotein NlpI</fullName>
    </submittedName>
</protein>